<sequence length="603" mass="67792">MNTRLIPDLTKINAKFEGYKLSPFGDSVYRTSLSEGNIFVQDKTTDHRLGFRDLQARIRHSHLIYGFPLDDNRGTCFCIDKQYNLHMIVFNKSTKQTNFFFITQLIQPLPIPSFTEPADTVPIEPQIPTAIAISPELLVVSNGVGDIELIGIEEKDGIMLGTSLGSVCYLGIGTEGISPVPCMLLTARKIKEKIVLVVCSRTASKKTEFNVATLQMNVPTTETERLEDGSFFLMLHTLHIKKGDEVPVYCSITPSGNRCIFGSESRYVKETFSEDQEQAEVKTPMEVVDPYKWTQDSADITIVFQLPDTVNKSAINCKFVTDHLSLLVQVGNETIVSYPYRKLWSTVRPDECIWTFESGLLTLFLTKVDQHTRWPQLFDNDDGVLENLSQDSLMEIKNKLEKLTANDDDNNNKPKDGTMALGSEFSKPAQHPAATDMDEEIDQAGQPVIFTVYDTDGTVVDEFSSGTFSWICQSFTDSPHLPSVCLQMDVDGLVFSFTELQDLSIKVEHQISLDAFAFVQASKRDARFVHHDPNFCFTSIIESSRNAYIYLHHNDKRILETQTLIDLTQGHNVDVIGAQLVLPNVLMILTESQIVIIELTEIN</sequence>
<evidence type="ECO:0000256" key="4">
    <source>
        <dbReference type="ARBA" id="ARBA00022490"/>
    </source>
</evidence>
<dbReference type="PANTHER" id="PTHR21664">
    <property type="entry name" value="CHRONIC MYELOGENOUS LEUKEMIA TUMOR ANTIGEN 66"/>
    <property type="match status" value="1"/>
</dbReference>
<dbReference type="PROSITE" id="PS51203">
    <property type="entry name" value="CS"/>
    <property type="match status" value="1"/>
</dbReference>
<dbReference type="Proteomes" id="UP001476247">
    <property type="component" value="Unassembled WGS sequence"/>
</dbReference>
<dbReference type="EMBL" id="BAABUJ010000009">
    <property type="protein sequence ID" value="GAA5797913.1"/>
    <property type="molecule type" value="Genomic_DNA"/>
</dbReference>
<dbReference type="Gene3D" id="2.60.40.790">
    <property type="match status" value="1"/>
</dbReference>
<keyword evidence="4" id="KW-0963">Cytoplasm</keyword>
<accession>A0ABP9XU38</accession>
<dbReference type="InterPro" id="IPR007052">
    <property type="entry name" value="CS_dom"/>
</dbReference>
<dbReference type="PANTHER" id="PTHR21664:SF1">
    <property type="entry name" value="NUDC DOMAIN-CONTAINING PROTEIN 1"/>
    <property type="match status" value="1"/>
</dbReference>
<evidence type="ECO:0000256" key="1">
    <source>
        <dbReference type="ARBA" id="ARBA00004123"/>
    </source>
</evidence>
<feature type="region of interest" description="Disordered" evidence="6">
    <location>
        <begin position="404"/>
        <end position="432"/>
    </location>
</feature>
<evidence type="ECO:0000256" key="2">
    <source>
        <dbReference type="ARBA" id="ARBA00004496"/>
    </source>
</evidence>
<keyword evidence="9" id="KW-1185">Reference proteome</keyword>
<dbReference type="InterPro" id="IPR008978">
    <property type="entry name" value="HSP20-like_chaperone"/>
</dbReference>
<keyword evidence="5" id="KW-0539">Nucleus</keyword>
<organism evidence="8 9">
    <name type="scientific">Helicostylum pulchrum</name>
    <dbReference type="NCBI Taxonomy" id="562976"/>
    <lineage>
        <taxon>Eukaryota</taxon>
        <taxon>Fungi</taxon>
        <taxon>Fungi incertae sedis</taxon>
        <taxon>Mucoromycota</taxon>
        <taxon>Mucoromycotina</taxon>
        <taxon>Mucoromycetes</taxon>
        <taxon>Mucorales</taxon>
        <taxon>Mucorineae</taxon>
        <taxon>Mucoraceae</taxon>
        <taxon>Helicostylum</taxon>
    </lineage>
</organism>
<dbReference type="InterPro" id="IPR037895">
    <property type="entry name" value="NUDCD1"/>
</dbReference>
<feature type="compositionally biased region" description="Basic and acidic residues" evidence="6">
    <location>
        <begin position="404"/>
        <end position="416"/>
    </location>
</feature>
<evidence type="ECO:0000259" key="7">
    <source>
        <dbReference type="PROSITE" id="PS51203"/>
    </source>
</evidence>
<protein>
    <recommendedName>
        <fullName evidence="3">NudC domain-containing protein 1</fullName>
    </recommendedName>
</protein>
<dbReference type="Pfam" id="PF04969">
    <property type="entry name" value="CS"/>
    <property type="match status" value="1"/>
</dbReference>
<evidence type="ECO:0000256" key="3">
    <source>
        <dbReference type="ARBA" id="ARBA00018915"/>
    </source>
</evidence>
<name>A0ABP9XU38_9FUNG</name>
<evidence type="ECO:0000313" key="9">
    <source>
        <dbReference type="Proteomes" id="UP001476247"/>
    </source>
</evidence>
<evidence type="ECO:0000313" key="8">
    <source>
        <dbReference type="EMBL" id="GAA5797913.1"/>
    </source>
</evidence>
<dbReference type="SUPFAM" id="SSF49764">
    <property type="entry name" value="HSP20-like chaperones"/>
    <property type="match status" value="1"/>
</dbReference>
<proteinExistence type="predicted"/>
<gene>
    <name evidence="8" type="ORF">HPULCUR_003309</name>
</gene>
<comment type="caution">
    <text evidence="8">The sequence shown here is derived from an EMBL/GenBank/DDBJ whole genome shotgun (WGS) entry which is preliminary data.</text>
</comment>
<evidence type="ECO:0000256" key="5">
    <source>
        <dbReference type="ARBA" id="ARBA00023242"/>
    </source>
</evidence>
<feature type="domain" description="CS" evidence="7">
    <location>
        <begin position="286"/>
        <end position="378"/>
    </location>
</feature>
<comment type="subcellular location">
    <subcellularLocation>
        <location evidence="2">Cytoplasm</location>
    </subcellularLocation>
    <subcellularLocation>
        <location evidence="1">Nucleus</location>
    </subcellularLocation>
</comment>
<reference evidence="8 9" key="1">
    <citation type="submission" date="2024-04" db="EMBL/GenBank/DDBJ databases">
        <title>genome sequences of Mucor flavus KT1a and Helicostylum pulchrum KT1b strains isolation_sourced from the surface of a dry-aged beef.</title>
        <authorList>
            <person name="Toyotome T."/>
            <person name="Hosono M."/>
            <person name="Torimaru M."/>
            <person name="Fukuda K."/>
            <person name="Mikami N."/>
        </authorList>
    </citation>
    <scope>NUCLEOTIDE SEQUENCE [LARGE SCALE GENOMIC DNA]</scope>
    <source>
        <strain evidence="8 9">KT1b</strain>
    </source>
</reference>
<dbReference type="CDD" id="cd06467">
    <property type="entry name" value="p23_NUDC_like"/>
    <property type="match status" value="1"/>
</dbReference>
<evidence type="ECO:0000256" key="6">
    <source>
        <dbReference type="SAM" id="MobiDB-lite"/>
    </source>
</evidence>